<accession>A0A4Z2GUX2</accession>
<proteinExistence type="predicted"/>
<keyword evidence="1" id="KW-0472">Membrane</keyword>
<dbReference type="EMBL" id="SRLO01000411">
    <property type="protein sequence ID" value="TNN57161.1"/>
    <property type="molecule type" value="Genomic_DNA"/>
</dbReference>
<reference evidence="2 3" key="1">
    <citation type="submission" date="2019-03" db="EMBL/GenBank/DDBJ databases">
        <title>First draft genome of Liparis tanakae, snailfish: a comprehensive survey of snailfish specific genes.</title>
        <authorList>
            <person name="Kim W."/>
            <person name="Song I."/>
            <person name="Jeong J.-H."/>
            <person name="Kim D."/>
            <person name="Kim S."/>
            <person name="Ryu S."/>
            <person name="Song J.Y."/>
            <person name="Lee S.K."/>
        </authorList>
    </citation>
    <scope>NUCLEOTIDE SEQUENCE [LARGE SCALE GENOMIC DNA]</scope>
    <source>
        <tissue evidence="2">Muscle</tissue>
    </source>
</reference>
<name>A0A4Z2GUX2_9TELE</name>
<keyword evidence="3" id="KW-1185">Reference proteome</keyword>
<keyword evidence="1" id="KW-1133">Transmembrane helix</keyword>
<dbReference type="AlphaFoldDB" id="A0A4Z2GUX2"/>
<evidence type="ECO:0000313" key="2">
    <source>
        <dbReference type="EMBL" id="TNN57161.1"/>
    </source>
</evidence>
<protein>
    <submittedName>
        <fullName evidence="2">Uncharacterized protein</fullName>
    </submittedName>
</protein>
<comment type="caution">
    <text evidence="2">The sequence shown here is derived from an EMBL/GenBank/DDBJ whole genome shotgun (WGS) entry which is preliminary data.</text>
</comment>
<organism evidence="2 3">
    <name type="scientific">Liparis tanakae</name>
    <name type="common">Tanaka's snailfish</name>
    <dbReference type="NCBI Taxonomy" id="230148"/>
    <lineage>
        <taxon>Eukaryota</taxon>
        <taxon>Metazoa</taxon>
        <taxon>Chordata</taxon>
        <taxon>Craniata</taxon>
        <taxon>Vertebrata</taxon>
        <taxon>Euteleostomi</taxon>
        <taxon>Actinopterygii</taxon>
        <taxon>Neopterygii</taxon>
        <taxon>Teleostei</taxon>
        <taxon>Neoteleostei</taxon>
        <taxon>Acanthomorphata</taxon>
        <taxon>Eupercaria</taxon>
        <taxon>Perciformes</taxon>
        <taxon>Cottioidei</taxon>
        <taxon>Cottales</taxon>
        <taxon>Liparidae</taxon>
        <taxon>Liparis</taxon>
    </lineage>
</organism>
<sequence>MPPAMALLISPAPSSLPPSVSWIVEVCIVVPSLVLYQIVLCFSDRAFHRGGKGEVAAEEEALTPLLACDVGEARVETGRTLRPPGGGCRFGGGGDGSFRSSICAASFSSVALRSAIRSAMSASRSVSSSSLRDSGVTR</sequence>
<evidence type="ECO:0000256" key="1">
    <source>
        <dbReference type="SAM" id="Phobius"/>
    </source>
</evidence>
<evidence type="ECO:0000313" key="3">
    <source>
        <dbReference type="Proteomes" id="UP000314294"/>
    </source>
</evidence>
<feature type="transmembrane region" description="Helical" evidence="1">
    <location>
        <begin position="20"/>
        <end position="42"/>
    </location>
</feature>
<dbReference type="Proteomes" id="UP000314294">
    <property type="component" value="Unassembled WGS sequence"/>
</dbReference>
<gene>
    <name evidence="2" type="ORF">EYF80_032591</name>
</gene>
<keyword evidence="1" id="KW-0812">Transmembrane</keyword>